<dbReference type="EMBL" id="JWZX01001143">
    <property type="protein sequence ID" value="KOO34656.1"/>
    <property type="molecule type" value="Genomic_DNA"/>
</dbReference>
<reference evidence="2" key="1">
    <citation type="journal article" date="2015" name="PLoS Genet.">
        <title>Genome Sequence and Transcriptome Analyses of Chrysochromulina tobin: Metabolic Tools for Enhanced Algal Fitness in the Prominent Order Prymnesiales (Haptophyceae).</title>
        <authorList>
            <person name="Hovde B.T."/>
            <person name="Deodato C.R."/>
            <person name="Hunsperger H.M."/>
            <person name="Ryken S.A."/>
            <person name="Yost W."/>
            <person name="Jha R.K."/>
            <person name="Patterson J."/>
            <person name="Monnat R.J. Jr."/>
            <person name="Barlow S.B."/>
            <person name="Starkenburg S.R."/>
            <person name="Cattolico R.A."/>
        </authorList>
    </citation>
    <scope>NUCLEOTIDE SEQUENCE</scope>
    <source>
        <strain evidence="2">CCMP291</strain>
    </source>
</reference>
<evidence type="ECO:0000313" key="2">
    <source>
        <dbReference type="Proteomes" id="UP000037460"/>
    </source>
</evidence>
<dbReference type="AlphaFoldDB" id="A0A0M0K705"/>
<accession>A0A0M0K705</accession>
<gene>
    <name evidence="1" type="ORF">Ctob_014844</name>
</gene>
<evidence type="ECO:0000313" key="1">
    <source>
        <dbReference type="EMBL" id="KOO34656.1"/>
    </source>
</evidence>
<dbReference type="Proteomes" id="UP000037460">
    <property type="component" value="Unassembled WGS sequence"/>
</dbReference>
<sequence length="78" mass="8617">MSWPVALLPPAFLDVPLGAKWVKAGLTRPAAGKEVSNGALATALRTRLQFGREELDKFKCFDLRTDSYVKVGDEYDCD</sequence>
<keyword evidence="2" id="KW-1185">Reference proteome</keyword>
<protein>
    <submittedName>
        <fullName evidence="1">Uncharacterized protein</fullName>
    </submittedName>
</protein>
<comment type="caution">
    <text evidence="1">The sequence shown here is derived from an EMBL/GenBank/DDBJ whole genome shotgun (WGS) entry which is preliminary data.</text>
</comment>
<name>A0A0M0K705_9EUKA</name>
<organism evidence="1 2">
    <name type="scientific">Chrysochromulina tobinii</name>
    <dbReference type="NCBI Taxonomy" id="1460289"/>
    <lineage>
        <taxon>Eukaryota</taxon>
        <taxon>Haptista</taxon>
        <taxon>Haptophyta</taxon>
        <taxon>Prymnesiophyceae</taxon>
        <taxon>Prymnesiales</taxon>
        <taxon>Chrysochromulinaceae</taxon>
        <taxon>Chrysochromulina</taxon>
    </lineage>
</organism>
<proteinExistence type="predicted"/>